<evidence type="ECO:0000259" key="4">
    <source>
        <dbReference type="Pfam" id="PF00248"/>
    </source>
</evidence>
<comment type="caution">
    <text evidence="5">The sequence shown here is derived from an EMBL/GenBank/DDBJ whole genome shotgun (WGS) entry which is preliminary data.</text>
</comment>
<dbReference type="Gene3D" id="3.20.20.100">
    <property type="entry name" value="NADP-dependent oxidoreductase domain"/>
    <property type="match status" value="1"/>
</dbReference>
<comment type="similarity">
    <text evidence="1">Belongs to the aldo/keto reductase family.</text>
</comment>
<reference evidence="5" key="1">
    <citation type="submission" date="2019-08" db="EMBL/GenBank/DDBJ databases">
        <authorList>
            <person name="Kucharzyk K."/>
            <person name="Murdoch R.W."/>
            <person name="Higgins S."/>
            <person name="Loffler F."/>
        </authorList>
    </citation>
    <scope>NUCLEOTIDE SEQUENCE</scope>
</reference>
<keyword evidence="2" id="KW-0521">NADP</keyword>
<dbReference type="EMBL" id="VSSQ01029468">
    <property type="protein sequence ID" value="MPM79615.1"/>
    <property type="molecule type" value="Genomic_DNA"/>
</dbReference>
<dbReference type="GO" id="GO:0016616">
    <property type="term" value="F:oxidoreductase activity, acting on the CH-OH group of donors, NAD or NADP as acceptor"/>
    <property type="evidence" value="ECO:0007669"/>
    <property type="project" value="UniProtKB-ARBA"/>
</dbReference>
<proteinExistence type="inferred from homology"/>
<gene>
    <name evidence="5" type="primary">yvgN_11</name>
    <name evidence="5" type="ORF">SDC9_126654</name>
</gene>
<evidence type="ECO:0000256" key="2">
    <source>
        <dbReference type="ARBA" id="ARBA00022857"/>
    </source>
</evidence>
<dbReference type="PROSITE" id="PS00063">
    <property type="entry name" value="ALDOKETO_REDUCTASE_3"/>
    <property type="match status" value="1"/>
</dbReference>
<dbReference type="AlphaFoldDB" id="A0A645CRT9"/>
<dbReference type="InterPro" id="IPR020471">
    <property type="entry name" value="AKR"/>
</dbReference>
<dbReference type="PANTHER" id="PTHR43827">
    <property type="entry name" value="2,5-DIKETO-D-GLUCONIC ACID REDUCTASE"/>
    <property type="match status" value="1"/>
</dbReference>
<accession>A0A645CRT9</accession>
<dbReference type="PIRSF" id="PIRSF000097">
    <property type="entry name" value="AKR"/>
    <property type="match status" value="1"/>
</dbReference>
<dbReference type="Pfam" id="PF00248">
    <property type="entry name" value="Aldo_ket_red"/>
    <property type="match status" value="1"/>
</dbReference>
<organism evidence="5">
    <name type="scientific">bioreactor metagenome</name>
    <dbReference type="NCBI Taxonomy" id="1076179"/>
    <lineage>
        <taxon>unclassified sequences</taxon>
        <taxon>metagenomes</taxon>
        <taxon>ecological metagenomes</taxon>
    </lineage>
</organism>
<feature type="domain" description="NADP-dependent oxidoreductase" evidence="4">
    <location>
        <begin position="18"/>
        <end position="268"/>
    </location>
</feature>
<dbReference type="PRINTS" id="PR00069">
    <property type="entry name" value="ALDKETRDTASE"/>
</dbReference>
<sequence length="273" mass="30621">MSILNESYTLNNGIKIPKIGFGTWQIPQDVAERTVADALSAGYRHIDTALAYNNEAGVGNAIRESALDRGDIFVTSKLPAEVKGYDNALFSFDKTMKNLGLETLDLYLIHAPWPWSEMGKDYTKENIESWRAFVRIYKEGRVRAIGVSNFSVKDIKAIEESSDISPMANQIAFYAGRTQDEIVDYCNEKNILVEAYSPLATGRALNDPLLNQIAVSYGVSVAQLLIRFTLQRGTLPLPKTVTRERIIENSKVDHFEISKSDMERLGAIKSEYR</sequence>
<dbReference type="InterPro" id="IPR036812">
    <property type="entry name" value="NAD(P)_OxRdtase_dom_sf"/>
</dbReference>
<evidence type="ECO:0000313" key="5">
    <source>
        <dbReference type="EMBL" id="MPM79615.1"/>
    </source>
</evidence>
<dbReference type="EC" id="1.1.1.-" evidence="5"/>
<dbReference type="InterPro" id="IPR023210">
    <property type="entry name" value="NADP_OxRdtase_dom"/>
</dbReference>
<name>A0A645CRT9_9ZZZZ</name>
<dbReference type="PANTHER" id="PTHR43827:SF3">
    <property type="entry name" value="NADP-DEPENDENT OXIDOREDUCTASE DOMAIN-CONTAINING PROTEIN"/>
    <property type="match status" value="1"/>
</dbReference>
<dbReference type="CDD" id="cd19071">
    <property type="entry name" value="AKR_AKR1-5-like"/>
    <property type="match status" value="1"/>
</dbReference>
<evidence type="ECO:0000256" key="3">
    <source>
        <dbReference type="ARBA" id="ARBA00023002"/>
    </source>
</evidence>
<dbReference type="SUPFAM" id="SSF51430">
    <property type="entry name" value="NAD(P)-linked oxidoreductase"/>
    <property type="match status" value="1"/>
</dbReference>
<protein>
    <submittedName>
        <fullName evidence="5">Glyoxal reductase</fullName>
        <ecNumber evidence="5">1.1.1.-</ecNumber>
    </submittedName>
</protein>
<keyword evidence="3 5" id="KW-0560">Oxidoreductase</keyword>
<evidence type="ECO:0000256" key="1">
    <source>
        <dbReference type="ARBA" id="ARBA00007905"/>
    </source>
</evidence>
<dbReference type="InterPro" id="IPR018170">
    <property type="entry name" value="Aldo/ket_reductase_CS"/>
</dbReference>
<dbReference type="PROSITE" id="PS00798">
    <property type="entry name" value="ALDOKETO_REDUCTASE_1"/>
    <property type="match status" value="1"/>
</dbReference>
<dbReference type="FunFam" id="3.20.20.100:FF:000015">
    <property type="entry name" value="Oxidoreductase, aldo/keto reductase family"/>
    <property type="match status" value="1"/>
</dbReference>
<dbReference type="PROSITE" id="PS00062">
    <property type="entry name" value="ALDOKETO_REDUCTASE_2"/>
    <property type="match status" value="1"/>
</dbReference>